<evidence type="ECO:0000256" key="7">
    <source>
        <dbReference type="ARBA" id="ARBA00023136"/>
    </source>
</evidence>
<evidence type="ECO:0000256" key="8">
    <source>
        <dbReference type="PROSITE-ProRule" id="PRU00282"/>
    </source>
</evidence>
<evidence type="ECO:0000313" key="11">
    <source>
        <dbReference type="EMBL" id="ORZ17292.1"/>
    </source>
</evidence>
<feature type="repeat" description="Solcar" evidence="8">
    <location>
        <begin position="1"/>
        <end position="98"/>
    </location>
</feature>
<dbReference type="AlphaFoldDB" id="A0A1X2IIT3"/>
<protein>
    <submittedName>
        <fullName evidence="11">Mitochondrial carrier domain-containing protein</fullName>
    </submittedName>
</protein>
<accession>A0A1X2IIT3</accession>
<evidence type="ECO:0000256" key="2">
    <source>
        <dbReference type="ARBA" id="ARBA00006375"/>
    </source>
</evidence>
<dbReference type="Gene3D" id="1.50.40.10">
    <property type="entry name" value="Mitochondrial carrier domain"/>
    <property type="match status" value="1"/>
</dbReference>
<sequence>MTDGYTVFASSIAAISARLCTHPIDTIKTRLQANNQPRTPGQSYGQWLTFIITQGNTTHSSAAWKVPRQLYSGLSVTLLFSVPALSVYLSCYEASKRYLDQHNLAAHDKLANHMLSGGAAEIMAGTLFTPMEVLKNQLQTTTSASAKTIMNHEPPSHHVRSTNTATAWPLAKKIFRQEGLAGFYRGYWMGLVVFLPHTMIYFATYEHLKSLLSSNNNDNNNNNNNNQPFSSTSAATTNVSSFSSSSSTSSTTTTNNYASHLPWTYYLVASSTASLVSSALSAPLDIIKTRWQVSASDQGKAYRQGPWQIAKQLWLLEGRWKGLTKGLGARVIWAIPTTAISMTVFEIVKDYRRFLL</sequence>
<evidence type="ECO:0000313" key="12">
    <source>
        <dbReference type="Proteomes" id="UP000193560"/>
    </source>
</evidence>
<feature type="transmembrane region" description="Helical" evidence="10">
    <location>
        <begin position="263"/>
        <end position="282"/>
    </location>
</feature>
<comment type="similarity">
    <text evidence="2 9">Belongs to the mitochondrial carrier (TC 2.A.29) family.</text>
</comment>
<keyword evidence="6" id="KW-0496">Mitochondrion</keyword>
<dbReference type="InterPro" id="IPR023395">
    <property type="entry name" value="MCP_dom_sf"/>
</dbReference>
<keyword evidence="3 9" id="KW-0813">Transport</keyword>
<evidence type="ECO:0000256" key="9">
    <source>
        <dbReference type="RuleBase" id="RU000488"/>
    </source>
</evidence>
<feature type="repeat" description="Solcar" evidence="8">
    <location>
        <begin position="108"/>
        <end position="211"/>
    </location>
</feature>
<evidence type="ECO:0000256" key="1">
    <source>
        <dbReference type="ARBA" id="ARBA00004225"/>
    </source>
</evidence>
<dbReference type="InterPro" id="IPR018108">
    <property type="entry name" value="MCP_transmembrane"/>
</dbReference>
<evidence type="ECO:0000256" key="4">
    <source>
        <dbReference type="ARBA" id="ARBA00022692"/>
    </source>
</evidence>
<feature type="repeat" description="Solcar" evidence="8">
    <location>
        <begin position="261"/>
        <end position="351"/>
    </location>
</feature>
<proteinExistence type="inferred from homology"/>
<dbReference type="PANTHER" id="PTHR45758:SF3">
    <property type="entry name" value="MITOCHONDRIAL SUBSTRATE CARRIER FAMILY PROTEIN E"/>
    <property type="match status" value="1"/>
</dbReference>
<dbReference type="STRING" id="90262.A0A1X2IIT3"/>
<dbReference type="SUPFAM" id="SSF103506">
    <property type="entry name" value="Mitochondrial carrier"/>
    <property type="match status" value="1"/>
</dbReference>
<feature type="transmembrane region" description="Helical" evidence="10">
    <location>
        <begin position="70"/>
        <end position="89"/>
    </location>
</feature>
<comment type="caution">
    <text evidence="11">The sequence shown here is derived from an EMBL/GenBank/DDBJ whole genome shotgun (WGS) entry which is preliminary data.</text>
</comment>
<evidence type="ECO:0000256" key="3">
    <source>
        <dbReference type="ARBA" id="ARBA00022448"/>
    </source>
</evidence>
<evidence type="ECO:0000256" key="6">
    <source>
        <dbReference type="ARBA" id="ARBA00023128"/>
    </source>
</evidence>
<keyword evidence="5 10" id="KW-1133">Transmembrane helix</keyword>
<reference evidence="11 12" key="1">
    <citation type="submission" date="2016-07" db="EMBL/GenBank/DDBJ databases">
        <title>Pervasive Adenine N6-methylation of Active Genes in Fungi.</title>
        <authorList>
            <consortium name="DOE Joint Genome Institute"/>
            <person name="Mondo S.J."/>
            <person name="Dannebaum R.O."/>
            <person name="Kuo R.C."/>
            <person name="Labutti K."/>
            <person name="Haridas S."/>
            <person name="Kuo A."/>
            <person name="Salamov A."/>
            <person name="Ahrendt S.R."/>
            <person name="Lipzen A."/>
            <person name="Sullivan W."/>
            <person name="Andreopoulos W.B."/>
            <person name="Clum A."/>
            <person name="Lindquist E."/>
            <person name="Daum C."/>
            <person name="Ramamoorthy G.K."/>
            <person name="Gryganskyi A."/>
            <person name="Culley D."/>
            <person name="Magnuson J.K."/>
            <person name="James T.Y."/>
            <person name="O'Malley M.A."/>
            <person name="Stajich J.E."/>
            <person name="Spatafora J.W."/>
            <person name="Visel A."/>
            <person name="Grigoriev I.V."/>
        </authorList>
    </citation>
    <scope>NUCLEOTIDE SEQUENCE [LARGE SCALE GENOMIC DNA]</scope>
    <source>
        <strain evidence="11 12">NRRL 1336</strain>
    </source>
</reference>
<gene>
    <name evidence="11" type="ORF">BCR42DRAFT_414344</name>
</gene>
<dbReference type="PROSITE" id="PS50920">
    <property type="entry name" value="SOLCAR"/>
    <property type="match status" value="3"/>
</dbReference>
<keyword evidence="7 8" id="KW-0472">Membrane</keyword>
<dbReference type="GO" id="GO:0031966">
    <property type="term" value="C:mitochondrial membrane"/>
    <property type="evidence" value="ECO:0007669"/>
    <property type="project" value="UniProtKB-SubCell"/>
</dbReference>
<comment type="subcellular location">
    <subcellularLocation>
        <location evidence="1">Mitochondrion membrane</location>
        <topology evidence="1">Multi-pass membrane protein</topology>
    </subcellularLocation>
</comment>
<keyword evidence="4 8" id="KW-0812">Transmembrane</keyword>
<evidence type="ECO:0000256" key="5">
    <source>
        <dbReference type="ARBA" id="ARBA00022989"/>
    </source>
</evidence>
<dbReference type="EMBL" id="MCGE01000010">
    <property type="protein sequence ID" value="ORZ17292.1"/>
    <property type="molecule type" value="Genomic_DNA"/>
</dbReference>
<organism evidence="11 12">
    <name type="scientific">Absidia repens</name>
    <dbReference type="NCBI Taxonomy" id="90262"/>
    <lineage>
        <taxon>Eukaryota</taxon>
        <taxon>Fungi</taxon>
        <taxon>Fungi incertae sedis</taxon>
        <taxon>Mucoromycota</taxon>
        <taxon>Mucoromycotina</taxon>
        <taxon>Mucoromycetes</taxon>
        <taxon>Mucorales</taxon>
        <taxon>Cunninghamellaceae</taxon>
        <taxon>Absidia</taxon>
    </lineage>
</organism>
<feature type="transmembrane region" description="Helical" evidence="10">
    <location>
        <begin position="182"/>
        <end position="203"/>
    </location>
</feature>
<evidence type="ECO:0000256" key="10">
    <source>
        <dbReference type="SAM" id="Phobius"/>
    </source>
</evidence>
<name>A0A1X2IIT3_9FUNG</name>
<dbReference type="OrthoDB" id="250329at2759"/>
<keyword evidence="12" id="KW-1185">Reference proteome</keyword>
<dbReference type="Pfam" id="PF00153">
    <property type="entry name" value="Mito_carr"/>
    <property type="match status" value="3"/>
</dbReference>
<dbReference type="GO" id="GO:0005381">
    <property type="term" value="F:iron ion transmembrane transporter activity"/>
    <property type="evidence" value="ECO:0007669"/>
    <property type="project" value="UniProtKB-ARBA"/>
</dbReference>
<dbReference type="Proteomes" id="UP000193560">
    <property type="component" value="Unassembled WGS sequence"/>
</dbReference>
<dbReference type="PANTHER" id="PTHR45758">
    <property type="entry name" value="MITOFERRIN-1-RELATED"/>
    <property type="match status" value="1"/>
</dbReference>